<feature type="non-terminal residue" evidence="2">
    <location>
        <position position="1"/>
    </location>
</feature>
<organism evidence="2 3">
    <name type="scientific">Trifolium medium</name>
    <dbReference type="NCBI Taxonomy" id="97028"/>
    <lineage>
        <taxon>Eukaryota</taxon>
        <taxon>Viridiplantae</taxon>
        <taxon>Streptophyta</taxon>
        <taxon>Embryophyta</taxon>
        <taxon>Tracheophyta</taxon>
        <taxon>Spermatophyta</taxon>
        <taxon>Magnoliopsida</taxon>
        <taxon>eudicotyledons</taxon>
        <taxon>Gunneridae</taxon>
        <taxon>Pentapetalae</taxon>
        <taxon>rosids</taxon>
        <taxon>fabids</taxon>
        <taxon>Fabales</taxon>
        <taxon>Fabaceae</taxon>
        <taxon>Papilionoideae</taxon>
        <taxon>50 kb inversion clade</taxon>
        <taxon>NPAAA clade</taxon>
        <taxon>Hologalegina</taxon>
        <taxon>IRL clade</taxon>
        <taxon>Trifolieae</taxon>
        <taxon>Trifolium</taxon>
    </lineage>
</organism>
<name>A0A392URK6_9FABA</name>
<reference evidence="2 3" key="1">
    <citation type="journal article" date="2018" name="Front. Plant Sci.">
        <title>Red Clover (Trifolium pratense) and Zigzag Clover (T. medium) - A Picture of Genomic Similarities and Differences.</title>
        <authorList>
            <person name="Dluhosova J."/>
            <person name="Istvanek J."/>
            <person name="Nedelnik J."/>
            <person name="Repkova J."/>
        </authorList>
    </citation>
    <scope>NUCLEOTIDE SEQUENCE [LARGE SCALE GENOMIC DNA]</scope>
    <source>
        <strain evidence="3">cv. 10/8</strain>
        <tissue evidence="2">Leaf</tissue>
    </source>
</reference>
<comment type="caution">
    <text evidence="2">The sequence shown here is derived from an EMBL/GenBank/DDBJ whole genome shotgun (WGS) entry which is preliminary data.</text>
</comment>
<protein>
    <submittedName>
        <fullName evidence="2">Uncharacterized protein</fullName>
    </submittedName>
</protein>
<dbReference type="AlphaFoldDB" id="A0A392URK6"/>
<proteinExistence type="predicted"/>
<evidence type="ECO:0000313" key="3">
    <source>
        <dbReference type="Proteomes" id="UP000265520"/>
    </source>
</evidence>
<gene>
    <name evidence="2" type="ORF">A2U01_0099727</name>
</gene>
<dbReference type="Proteomes" id="UP000265520">
    <property type="component" value="Unassembled WGS sequence"/>
</dbReference>
<evidence type="ECO:0000313" key="2">
    <source>
        <dbReference type="EMBL" id="MCI78457.1"/>
    </source>
</evidence>
<accession>A0A392URK6</accession>
<keyword evidence="3" id="KW-1185">Reference proteome</keyword>
<sequence>QLATERQKVWPLPATTGDNWQQPRQHLARRHLATIKNGVRRHLARDTQNRVF</sequence>
<feature type="region of interest" description="Disordered" evidence="1">
    <location>
        <begin position="1"/>
        <end position="23"/>
    </location>
</feature>
<dbReference type="EMBL" id="LXQA010951297">
    <property type="protein sequence ID" value="MCI78457.1"/>
    <property type="molecule type" value="Genomic_DNA"/>
</dbReference>
<evidence type="ECO:0000256" key="1">
    <source>
        <dbReference type="SAM" id="MobiDB-lite"/>
    </source>
</evidence>